<protein>
    <recommendedName>
        <fullName evidence="3">Gag-pol polyprotein</fullName>
    </recommendedName>
</protein>
<evidence type="ECO:0000313" key="1">
    <source>
        <dbReference type="EMBL" id="KAK1391541.1"/>
    </source>
</evidence>
<accession>A0AAD8IVF3</accession>
<evidence type="ECO:0000313" key="2">
    <source>
        <dbReference type="Proteomes" id="UP001237642"/>
    </source>
</evidence>
<reference evidence="1" key="2">
    <citation type="submission" date="2023-05" db="EMBL/GenBank/DDBJ databases">
        <authorList>
            <person name="Schelkunov M.I."/>
        </authorList>
    </citation>
    <scope>NUCLEOTIDE SEQUENCE</scope>
    <source>
        <strain evidence="1">Hsosn_3</strain>
        <tissue evidence="1">Leaf</tissue>
    </source>
</reference>
<name>A0AAD8IVF3_9APIA</name>
<comment type="caution">
    <text evidence="1">The sequence shown here is derived from an EMBL/GenBank/DDBJ whole genome shotgun (WGS) entry which is preliminary data.</text>
</comment>
<evidence type="ECO:0008006" key="3">
    <source>
        <dbReference type="Google" id="ProtNLM"/>
    </source>
</evidence>
<dbReference type="AlphaFoldDB" id="A0AAD8IVF3"/>
<dbReference type="EMBL" id="JAUIZM010000003">
    <property type="protein sequence ID" value="KAK1391541.1"/>
    <property type="molecule type" value="Genomic_DNA"/>
</dbReference>
<reference evidence="1" key="1">
    <citation type="submission" date="2023-02" db="EMBL/GenBank/DDBJ databases">
        <title>Genome of toxic invasive species Heracleum sosnowskyi carries increased number of genes despite the absence of recent whole-genome duplications.</title>
        <authorList>
            <person name="Schelkunov M."/>
            <person name="Shtratnikova V."/>
            <person name="Makarenko M."/>
            <person name="Klepikova A."/>
            <person name="Omelchenko D."/>
            <person name="Novikova G."/>
            <person name="Obukhova E."/>
            <person name="Bogdanov V."/>
            <person name="Penin A."/>
            <person name="Logacheva M."/>
        </authorList>
    </citation>
    <scope>NUCLEOTIDE SEQUENCE</scope>
    <source>
        <strain evidence="1">Hsosn_3</strain>
        <tissue evidence="1">Leaf</tissue>
    </source>
</reference>
<sequence length="108" mass="12469">MNSIALLKRHIPRAEINRKILRSLPKKFAPKVTTLQDSTLISAMETLTLFSELEEFDNQLRRYDEEDEVPRKKTLALHADDSNEDSDEDIALLTKKFQKNLAKKKSAN</sequence>
<keyword evidence="2" id="KW-1185">Reference proteome</keyword>
<proteinExistence type="predicted"/>
<organism evidence="1 2">
    <name type="scientific">Heracleum sosnowskyi</name>
    <dbReference type="NCBI Taxonomy" id="360622"/>
    <lineage>
        <taxon>Eukaryota</taxon>
        <taxon>Viridiplantae</taxon>
        <taxon>Streptophyta</taxon>
        <taxon>Embryophyta</taxon>
        <taxon>Tracheophyta</taxon>
        <taxon>Spermatophyta</taxon>
        <taxon>Magnoliopsida</taxon>
        <taxon>eudicotyledons</taxon>
        <taxon>Gunneridae</taxon>
        <taxon>Pentapetalae</taxon>
        <taxon>asterids</taxon>
        <taxon>campanulids</taxon>
        <taxon>Apiales</taxon>
        <taxon>Apiaceae</taxon>
        <taxon>Apioideae</taxon>
        <taxon>apioid superclade</taxon>
        <taxon>Tordylieae</taxon>
        <taxon>Tordyliinae</taxon>
        <taxon>Heracleum</taxon>
    </lineage>
</organism>
<dbReference type="Proteomes" id="UP001237642">
    <property type="component" value="Unassembled WGS sequence"/>
</dbReference>
<gene>
    <name evidence="1" type="ORF">POM88_010597</name>
</gene>